<evidence type="ECO:0000313" key="3">
    <source>
        <dbReference type="Proteomes" id="UP001215598"/>
    </source>
</evidence>
<keyword evidence="1" id="KW-0472">Membrane</keyword>
<reference evidence="2" key="1">
    <citation type="submission" date="2023-03" db="EMBL/GenBank/DDBJ databases">
        <title>Massive genome expansion in bonnet fungi (Mycena s.s.) driven by repeated elements and novel gene families across ecological guilds.</title>
        <authorList>
            <consortium name="Lawrence Berkeley National Laboratory"/>
            <person name="Harder C.B."/>
            <person name="Miyauchi S."/>
            <person name="Viragh M."/>
            <person name="Kuo A."/>
            <person name="Thoen E."/>
            <person name="Andreopoulos B."/>
            <person name="Lu D."/>
            <person name="Skrede I."/>
            <person name="Drula E."/>
            <person name="Henrissat B."/>
            <person name="Morin E."/>
            <person name="Kohler A."/>
            <person name="Barry K."/>
            <person name="LaButti K."/>
            <person name="Morin E."/>
            <person name="Salamov A."/>
            <person name="Lipzen A."/>
            <person name="Mereny Z."/>
            <person name="Hegedus B."/>
            <person name="Baldrian P."/>
            <person name="Stursova M."/>
            <person name="Weitz H."/>
            <person name="Taylor A."/>
            <person name="Grigoriev I.V."/>
            <person name="Nagy L.G."/>
            <person name="Martin F."/>
            <person name="Kauserud H."/>
        </authorList>
    </citation>
    <scope>NUCLEOTIDE SEQUENCE</scope>
    <source>
        <strain evidence="2">CBHHK182m</strain>
    </source>
</reference>
<organism evidence="2 3">
    <name type="scientific">Mycena metata</name>
    <dbReference type="NCBI Taxonomy" id="1033252"/>
    <lineage>
        <taxon>Eukaryota</taxon>
        <taxon>Fungi</taxon>
        <taxon>Dikarya</taxon>
        <taxon>Basidiomycota</taxon>
        <taxon>Agaricomycotina</taxon>
        <taxon>Agaricomycetes</taxon>
        <taxon>Agaricomycetidae</taxon>
        <taxon>Agaricales</taxon>
        <taxon>Marasmiineae</taxon>
        <taxon>Mycenaceae</taxon>
        <taxon>Mycena</taxon>
    </lineage>
</organism>
<dbReference type="Proteomes" id="UP001215598">
    <property type="component" value="Unassembled WGS sequence"/>
</dbReference>
<sequence length="331" mass="35745">MSATVDRKFFLLAIESIQIMWALMAAELFLYGAYVIMFAFYMHVSRARNMAKTHRFLHISTITLFILAIAHCALQLAITVIFTRAFTAGSLEDLFHPSPAFVRLIEAGNAVYVTSTVIADSIFIFRCYSIWNRRLAVIVFPAFLVLATTGFGYANVILTILIDSSRNVSTSRIRDEATVGTNLFIASITVSVFATVVLMGLTVGRIWSLARAARVVMGRKTVGTYHTACAMILESGALYCVGGIAFVAVGFRLAALPGGFTGAILAQIVGIAPTLISVRVALGCSVENVNSFVVQPCAGRSSLATKTEAPTPESLDDRVLYIHATEHKAAA</sequence>
<evidence type="ECO:0000313" key="2">
    <source>
        <dbReference type="EMBL" id="KAJ7779827.1"/>
    </source>
</evidence>
<feature type="transmembrane region" description="Helical" evidence="1">
    <location>
        <begin position="107"/>
        <end position="128"/>
    </location>
</feature>
<keyword evidence="1" id="KW-0812">Transmembrane</keyword>
<protein>
    <submittedName>
        <fullName evidence="2">Uncharacterized protein</fullName>
    </submittedName>
</protein>
<keyword evidence="1" id="KW-1133">Transmembrane helix</keyword>
<dbReference type="EMBL" id="JARKIB010000005">
    <property type="protein sequence ID" value="KAJ7779827.1"/>
    <property type="molecule type" value="Genomic_DNA"/>
</dbReference>
<proteinExistence type="predicted"/>
<feature type="transmembrane region" description="Helical" evidence="1">
    <location>
        <begin position="260"/>
        <end position="282"/>
    </location>
</feature>
<evidence type="ECO:0000256" key="1">
    <source>
        <dbReference type="SAM" id="Phobius"/>
    </source>
</evidence>
<gene>
    <name evidence="2" type="ORF">B0H16DRAFT_1878475</name>
</gene>
<feature type="transmembrane region" description="Helical" evidence="1">
    <location>
        <begin position="20"/>
        <end position="41"/>
    </location>
</feature>
<dbReference type="AlphaFoldDB" id="A0AAD7K795"/>
<feature type="transmembrane region" description="Helical" evidence="1">
    <location>
        <begin position="228"/>
        <end position="254"/>
    </location>
</feature>
<feature type="transmembrane region" description="Helical" evidence="1">
    <location>
        <begin position="182"/>
        <end position="207"/>
    </location>
</feature>
<accession>A0AAD7K795</accession>
<feature type="transmembrane region" description="Helical" evidence="1">
    <location>
        <begin position="135"/>
        <end position="162"/>
    </location>
</feature>
<keyword evidence="3" id="KW-1185">Reference proteome</keyword>
<name>A0AAD7K795_9AGAR</name>
<feature type="transmembrane region" description="Helical" evidence="1">
    <location>
        <begin position="62"/>
        <end position="87"/>
    </location>
</feature>
<comment type="caution">
    <text evidence="2">The sequence shown here is derived from an EMBL/GenBank/DDBJ whole genome shotgun (WGS) entry which is preliminary data.</text>
</comment>